<name>A0A550CVS4_9AGAR</name>
<dbReference type="EMBL" id="VDMD01000001">
    <property type="protein sequence ID" value="TRM68884.1"/>
    <property type="molecule type" value="Genomic_DNA"/>
</dbReference>
<dbReference type="AlphaFoldDB" id="A0A550CVS4"/>
<organism evidence="2 3">
    <name type="scientific">Schizophyllum amplum</name>
    <dbReference type="NCBI Taxonomy" id="97359"/>
    <lineage>
        <taxon>Eukaryota</taxon>
        <taxon>Fungi</taxon>
        <taxon>Dikarya</taxon>
        <taxon>Basidiomycota</taxon>
        <taxon>Agaricomycotina</taxon>
        <taxon>Agaricomycetes</taxon>
        <taxon>Agaricomycetidae</taxon>
        <taxon>Agaricales</taxon>
        <taxon>Schizophyllaceae</taxon>
        <taxon>Schizophyllum</taxon>
    </lineage>
</organism>
<reference evidence="2 3" key="1">
    <citation type="journal article" date="2019" name="New Phytol.">
        <title>Comparative genomics reveals unique wood-decay strategies and fruiting body development in the Schizophyllaceae.</title>
        <authorList>
            <person name="Almasi E."/>
            <person name="Sahu N."/>
            <person name="Krizsan K."/>
            <person name="Balint B."/>
            <person name="Kovacs G.M."/>
            <person name="Kiss B."/>
            <person name="Cseklye J."/>
            <person name="Drula E."/>
            <person name="Henrissat B."/>
            <person name="Nagy I."/>
            <person name="Chovatia M."/>
            <person name="Adam C."/>
            <person name="LaButti K."/>
            <person name="Lipzen A."/>
            <person name="Riley R."/>
            <person name="Grigoriev I.V."/>
            <person name="Nagy L.G."/>
        </authorList>
    </citation>
    <scope>NUCLEOTIDE SEQUENCE [LARGE SCALE GENOMIC DNA]</scope>
    <source>
        <strain evidence="2 3">NL-1724</strain>
    </source>
</reference>
<keyword evidence="3" id="KW-1185">Reference proteome</keyword>
<accession>A0A550CVS4</accession>
<evidence type="ECO:0000256" key="1">
    <source>
        <dbReference type="SAM" id="MobiDB-lite"/>
    </source>
</evidence>
<feature type="compositionally biased region" description="Basic residues" evidence="1">
    <location>
        <begin position="28"/>
        <end position="50"/>
    </location>
</feature>
<evidence type="ECO:0000313" key="3">
    <source>
        <dbReference type="Proteomes" id="UP000320762"/>
    </source>
</evidence>
<gene>
    <name evidence="2" type="ORF">BD626DRAFT_2135</name>
</gene>
<protein>
    <submittedName>
        <fullName evidence="2">Uncharacterized protein</fullName>
    </submittedName>
</protein>
<comment type="caution">
    <text evidence="2">The sequence shown here is derived from an EMBL/GenBank/DDBJ whole genome shotgun (WGS) entry which is preliminary data.</text>
</comment>
<evidence type="ECO:0000313" key="2">
    <source>
        <dbReference type="EMBL" id="TRM68884.1"/>
    </source>
</evidence>
<proteinExistence type="predicted"/>
<sequence>MLVMTRCAASAARTRSSAIPRRGERGHSHLPSHFKRWKRDAKRRRRGRHGCRRPARFVLTHRARFARIRPQNPATWSSKRTALVSSARPVANTRTSKRRDHIIQIHRRPRTPSHYVAGSPPSSCATCRSRHAARPLSLLRLDTAYDDKQPGRRKALWHVAHEALKVEVSAMRSERAR</sequence>
<feature type="compositionally biased region" description="Low complexity" evidence="1">
    <location>
        <begin position="9"/>
        <end position="20"/>
    </location>
</feature>
<dbReference type="Proteomes" id="UP000320762">
    <property type="component" value="Unassembled WGS sequence"/>
</dbReference>
<feature type="region of interest" description="Disordered" evidence="1">
    <location>
        <begin position="9"/>
        <end position="50"/>
    </location>
</feature>